<evidence type="ECO:0000313" key="2">
    <source>
        <dbReference type="Proteomes" id="UP000265520"/>
    </source>
</evidence>
<feature type="non-terminal residue" evidence="1">
    <location>
        <position position="55"/>
    </location>
</feature>
<dbReference type="EMBL" id="LXQA011420665">
    <property type="protein sequence ID" value="MCI96664.1"/>
    <property type="molecule type" value="Genomic_DNA"/>
</dbReference>
<proteinExistence type="predicted"/>
<protein>
    <submittedName>
        <fullName evidence="1">Uncharacterized protein</fullName>
    </submittedName>
</protein>
<organism evidence="1 2">
    <name type="scientific">Trifolium medium</name>
    <dbReference type="NCBI Taxonomy" id="97028"/>
    <lineage>
        <taxon>Eukaryota</taxon>
        <taxon>Viridiplantae</taxon>
        <taxon>Streptophyta</taxon>
        <taxon>Embryophyta</taxon>
        <taxon>Tracheophyta</taxon>
        <taxon>Spermatophyta</taxon>
        <taxon>Magnoliopsida</taxon>
        <taxon>eudicotyledons</taxon>
        <taxon>Gunneridae</taxon>
        <taxon>Pentapetalae</taxon>
        <taxon>rosids</taxon>
        <taxon>fabids</taxon>
        <taxon>Fabales</taxon>
        <taxon>Fabaceae</taxon>
        <taxon>Papilionoideae</taxon>
        <taxon>50 kb inversion clade</taxon>
        <taxon>NPAAA clade</taxon>
        <taxon>Hologalegina</taxon>
        <taxon>IRL clade</taxon>
        <taxon>Trifolieae</taxon>
        <taxon>Trifolium</taxon>
    </lineage>
</organism>
<dbReference type="Proteomes" id="UP000265520">
    <property type="component" value="Unassembled WGS sequence"/>
</dbReference>
<name>A0A392W7P8_9FABA</name>
<accession>A0A392W7P8</accession>
<reference evidence="1 2" key="1">
    <citation type="journal article" date="2018" name="Front. Plant Sci.">
        <title>Red Clover (Trifolium pratense) and Zigzag Clover (T. medium) - A Picture of Genomic Similarities and Differences.</title>
        <authorList>
            <person name="Dluhosova J."/>
            <person name="Istvanek J."/>
            <person name="Nedelnik J."/>
            <person name="Repkova J."/>
        </authorList>
    </citation>
    <scope>NUCLEOTIDE SEQUENCE [LARGE SCALE GENOMIC DNA]</scope>
    <source>
        <strain evidence="2">cv. 10/8</strain>
        <tissue evidence="1">Leaf</tissue>
    </source>
</reference>
<sequence>MMHAECGVHGQAELDMLKVELMVKLSYNVEGGAHSEIELHMLKVELMVKLSQNLE</sequence>
<dbReference type="AlphaFoldDB" id="A0A392W7P8"/>
<comment type="caution">
    <text evidence="1">The sequence shown here is derived from an EMBL/GenBank/DDBJ whole genome shotgun (WGS) entry which is preliminary data.</text>
</comment>
<keyword evidence="2" id="KW-1185">Reference proteome</keyword>
<evidence type="ECO:0000313" key="1">
    <source>
        <dbReference type="EMBL" id="MCI96664.1"/>
    </source>
</evidence>